<dbReference type="EMBL" id="JAWRVE010000025">
    <property type="protein sequence ID" value="KAL1873569.1"/>
    <property type="molecule type" value="Genomic_DNA"/>
</dbReference>
<comment type="caution">
    <text evidence="9">The sequence shown here is derived from an EMBL/GenBank/DDBJ whole genome shotgun (WGS) entry which is preliminary data.</text>
</comment>
<evidence type="ECO:0000256" key="7">
    <source>
        <dbReference type="SAM" id="Phobius"/>
    </source>
</evidence>
<dbReference type="InterPro" id="IPR052337">
    <property type="entry name" value="SAT4-like"/>
</dbReference>
<dbReference type="Proteomes" id="UP001583177">
    <property type="component" value="Unassembled WGS sequence"/>
</dbReference>
<protein>
    <recommendedName>
        <fullName evidence="8">Rhodopsin domain-containing protein</fullName>
    </recommendedName>
</protein>
<keyword evidence="2 7" id="KW-0812">Transmembrane</keyword>
<dbReference type="PANTHER" id="PTHR33048:SF167">
    <property type="entry name" value="INTEGRAL MEMBRANE PROTEIN"/>
    <property type="match status" value="1"/>
</dbReference>
<evidence type="ECO:0000313" key="9">
    <source>
        <dbReference type="EMBL" id="KAL1873569.1"/>
    </source>
</evidence>
<dbReference type="PANTHER" id="PTHR33048">
    <property type="entry name" value="PTH11-LIKE INTEGRAL MEMBRANE PROTEIN (AFU_ORTHOLOGUE AFUA_5G11245)"/>
    <property type="match status" value="1"/>
</dbReference>
<evidence type="ECO:0000313" key="10">
    <source>
        <dbReference type="Proteomes" id="UP001583177"/>
    </source>
</evidence>
<sequence length="283" mass="31423">MVFVFAYTTAGFVTLLVQCTDIRILWDYSTKATCWAPSTLLVLSYTNFSLNIVTDMIFAVFIPVPMLWNINVTRRTRISLFCVLGLGCFACACAIVRITYLGTYGKYGDWLWDSQYLTTWSVLETNVGIIAASLPSLRPLFKKFLGSIYGTGTKAKAYYGGGSMSRSKKNWQNLSGRNTDKRSSHFARPMGIDEAFHNASSQNALHGWNGDAITKAKESFELVAYAPVRDSAKLSKNPSVSTRVESKRSFEDDVTTPTEASAKGITKTTSMTVTYQIQEARFA</sequence>
<feature type="region of interest" description="Disordered" evidence="6">
    <location>
        <begin position="235"/>
        <end position="260"/>
    </location>
</feature>
<evidence type="ECO:0000256" key="5">
    <source>
        <dbReference type="ARBA" id="ARBA00038359"/>
    </source>
</evidence>
<evidence type="ECO:0000256" key="2">
    <source>
        <dbReference type="ARBA" id="ARBA00022692"/>
    </source>
</evidence>
<evidence type="ECO:0000256" key="6">
    <source>
        <dbReference type="SAM" id="MobiDB-lite"/>
    </source>
</evidence>
<proteinExistence type="inferred from homology"/>
<comment type="subcellular location">
    <subcellularLocation>
        <location evidence="1">Membrane</location>
        <topology evidence="1">Multi-pass membrane protein</topology>
    </subcellularLocation>
</comment>
<evidence type="ECO:0000256" key="1">
    <source>
        <dbReference type="ARBA" id="ARBA00004141"/>
    </source>
</evidence>
<name>A0ABR3XD74_9PEZI</name>
<organism evidence="9 10">
    <name type="scientific">Diaporthe australafricana</name>
    <dbReference type="NCBI Taxonomy" id="127596"/>
    <lineage>
        <taxon>Eukaryota</taxon>
        <taxon>Fungi</taxon>
        <taxon>Dikarya</taxon>
        <taxon>Ascomycota</taxon>
        <taxon>Pezizomycotina</taxon>
        <taxon>Sordariomycetes</taxon>
        <taxon>Sordariomycetidae</taxon>
        <taxon>Diaporthales</taxon>
        <taxon>Diaporthaceae</taxon>
        <taxon>Diaporthe</taxon>
    </lineage>
</organism>
<dbReference type="Pfam" id="PF20684">
    <property type="entry name" value="Fung_rhodopsin"/>
    <property type="match status" value="1"/>
</dbReference>
<feature type="transmembrane region" description="Helical" evidence="7">
    <location>
        <begin position="80"/>
        <end position="100"/>
    </location>
</feature>
<feature type="domain" description="Rhodopsin" evidence="8">
    <location>
        <begin position="1"/>
        <end position="143"/>
    </location>
</feature>
<reference evidence="9 10" key="1">
    <citation type="journal article" date="2024" name="IMA Fungus">
        <title>IMA Genome - F19 : A genome assembly and annotation guide to empower mycologists, including annotated draft genome sequences of Ceratocystis pirilliformis, Diaporthe australafricana, Fusarium ophioides, Paecilomyces lecythidis, and Sporothrix stenoceras.</title>
        <authorList>
            <person name="Aylward J."/>
            <person name="Wilson A.M."/>
            <person name="Visagie C.M."/>
            <person name="Spraker J."/>
            <person name="Barnes I."/>
            <person name="Buitendag C."/>
            <person name="Ceriani C."/>
            <person name="Del Mar Angel L."/>
            <person name="du Plessis D."/>
            <person name="Fuchs T."/>
            <person name="Gasser K."/>
            <person name="Kramer D."/>
            <person name="Li W."/>
            <person name="Munsamy K."/>
            <person name="Piso A."/>
            <person name="Price J.L."/>
            <person name="Sonnekus B."/>
            <person name="Thomas C."/>
            <person name="van der Nest A."/>
            <person name="van Dijk A."/>
            <person name="van Heerden A."/>
            <person name="van Vuuren N."/>
            <person name="Yilmaz N."/>
            <person name="Duong T.A."/>
            <person name="van der Merwe N.A."/>
            <person name="Wingfield M.J."/>
            <person name="Wingfield B.D."/>
        </authorList>
    </citation>
    <scope>NUCLEOTIDE SEQUENCE [LARGE SCALE GENOMIC DNA]</scope>
    <source>
        <strain evidence="9 10">CMW 18300</strain>
    </source>
</reference>
<feature type="transmembrane region" description="Helical" evidence="7">
    <location>
        <begin position="48"/>
        <end position="68"/>
    </location>
</feature>
<accession>A0ABR3XD74</accession>
<evidence type="ECO:0000256" key="4">
    <source>
        <dbReference type="ARBA" id="ARBA00023136"/>
    </source>
</evidence>
<keyword evidence="10" id="KW-1185">Reference proteome</keyword>
<comment type="similarity">
    <text evidence="5">Belongs to the SAT4 family.</text>
</comment>
<keyword evidence="4 7" id="KW-0472">Membrane</keyword>
<dbReference type="InterPro" id="IPR049326">
    <property type="entry name" value="Rhodopsin_dom_fungi"/>
</dbReference>
<keyword evidence="3 7" id="KW-1133">Transmembrane helix</keyword>
<evidence type="ECO:0000259" key="8">
    <source>
        <dbReference type="Pfam" id="PF20684"/>
    </source>
</evidence>
<gene>
    <name evidence="9" type="ORF">Daus18300_003936</name>
</gene>
<evidence type="ECO:0000256" key="3">
    <source>
        <dbReference type="ARBA" id="ARBA00022989"/>
    </source>
</evidence>
<feature type="transmembrane region" description="Helical" evidence="7">
    <location>
        <begin position="120"/>
        <end position="137"/>
    </location>
</feature>